<dbReference type="CDD" id="cd03784">
    <property type="entry name" value="GT1_Gtf-like"/>
    <property type="match status" value="1"/>
</dbReference>
<protein>
    <recommendedName>
        <fullName evidence="7">Glucuronosyltransferase</fullName>
    </recommendedName>
</protein>
<gene>
    <name evidence="5" type="ORF">NQ317_010368</name>
</gene>
<dbReference type="Pfam" id="PF00201">
    <property type="entry name" value="UDPGT"/>
    <property type="match status" value="1"/>
</dbReference>
<evidence type="ECO:0000313" key="6">
    <source>
        <dbReference type="Proteomes" id="UP001162164"/>
    </source>
</evidence>
<feature type="transmembrane region" description="Helical" evidence="4">
    <location>
        <begin position="450"/>
        <end position="477"/>
    </location>
</feature>
<evidence type="ECO:0000313" key="5">
    <source>
        <dbReference type="EMBL" id="KAJ8976653.1"/>
    </source>
</evidence>
<sequence>MKWVIPIFCVFSYVRYIENVNILAVFPLAGKSHFNMFEPILKGLVERGHEVDVMSHFPQKTPIKGYNDLSLVGTQPVFVNNMSLDIFKNQGIFGEIRLMLKMGGSDTCESTFNSDVARNVRNSSKTYDLVITELFTTDCMLGWAYHFKAPSVVLSSSAALPWSNDRFGNPDNPAYIPSFQSAYSPHMSLLQRLANTFNVVTAKLVYRFMSSTSNRLAKEFFGEGMPDLDVLAYNTSLFLVNSHLSIYQARPTVPNFVEVGHFKNLLTTDSKGIIYLSMGSMIMTEKFPVETLQGLADAFGELPYKVIWKADKDKFPEEVKFPDNVHFESHPNVKLFITHGGLMGGQEAVYCGVPRLGIPLFGDQIVNVKLAENMGLAVKLDLESITKKSALDALNKMLNNPMYQEKAKEVSKRYKDRPLSAMDTALYWIEYVIRHNGAPHLRSAGADLAWYQYHLLDVAVIFISIPIVLVYLFLYVVGKLYYVDAKFNV</sequence>
<dbReference type="Gene3D" id="3.40.50.2000">
    <property type="entry name" value="Glycogen Phosphorylase B"/>
    <property type="match status" value="2"/>
</dbReference>
<keyword evidence="6" id="KW-1185">Reference proteome</keyword>
<keyword evidence="3" id="KW-0808">Transferase</keyword>
<evidence type="ECO:0000256" key="4">
    <source>
        <dbReference type="SAM" id="Phobius"/>
    </source>
</evidence>
<organism evidence="5 6">
    <name type="scientific">Molorchus minor</name>
    <dbReference type="NCBI Taxonomy" id="1323400"/>
    <lineage>
        <taxon>Eukaryota</taxon>
        <taxon>Metazoa</taxon>
        <taxon>Ecdysozoa</taxon>
        <taxon>Arthropoda</taxon>
        <taxon>Hexapoda</taxon>
        <taxon>Insecta</taxon>
        <taxon>Pterygota</taxon>
        <taxon>Neoptera</taxon>
        <taxon>Endopterygota</taxon>
        <taxon>Coleoptera</taxon>
        <taxon>Polyphaga</taxon>
        <taxon>Cucujiformia</taxon>
        <taxon>Chrysomeloidea</taxon>
        <taxon>Cerambycidae</taxon>
        <taxon>Lamiinae</taxon>
        <taxon>Monochamini</taxon>
        <taxon>Molorchus</taxon>
    </lineage>
</organism>
<dbReference type="PANTHER" id="PTHR48043">
    <property type="entry name" value="EG:EG0003.4 PROTEIN-RELATED"/>
    <property type="match status" value="1"/>
</dbReference>
<accession>A0ABQ9JEM7</accession>
<dbReference type="InterPro" id="IPR002213">
    <property type="entry name" value="UDP_glucos_trans"/>
</dbReference>
<evidence type="ECO:0000256" key="2">
    <source>
        <dbReference type="ARBA" id="ARBA00022676"/>
    </source>
</evidence>
<keyword evidence="4" id="KW-1133">Transmembrane helix</keyword>
<evidence type="ECO:0008006" key="7">
    <source>
        <dbReference type="Google" id="ProtNLM"/>
    </source>
</evidence>
<comment type="similarity">
    <text evidence="1">Belongs to the UDP-glycosyltransferase family.</text>
</comment>
<dbReference type="SUPFAM" id="SSF53756">
    <property type="entry name" value="UDP-Glycosyltransferase/glycogen phosphorylase"/>
    <property type="match status" value="1"/>
</dbReference>
<proteinExistence type="inferred from homology"/>
<keyword evidence="4" id="KW-0812">Transmembrane</keyword>
<dbReference type="InterPro" id="IPR050271">
    <property type="entry name" value="UDP-glycosyltransferase"/>
</dbReference>
<keyword evidence="2" id="KW-0328">Glycosyltransferase</keyword>
<dbReference type="PANTHER" id="PTHR48043:SF145">
    <property type="entry name" value="FI06409P-RELATED"/>
    <property type="match status" value="1"/>
</dbReference>
<name>A0ABQ9JEM7_9CUCU</name>
<comment type="caution">
    <text evidence="5">The sequence shown here is derived from an EMBL/GenBank/DDBJ whole genome shotgun (WGS) entry which is preliminary data.</text>
</comment>
<dbReference type="EMBL" id="JAPWTJ010000644">
    <property type="protein sequence ID" value="KAJ8976653.1"/>
    <property type="molecule type" value="Genomic_DNA"/>
</dbReference>
<reference evidence="5" key="1">
    <citation type="journal article" date="2023" name="Insect Mol. Biol.">
        <title>Genome sequencing provides insights into the evolution of gene families encoding plant cell wall-degrading enzymes in longhorned beetles.</title>
        <authorList>
            <person name="Shin N.R."/>
            <person name="Okamura Y."/>
            <person name="Kirsch R."/>
            <person name="Pauchet Y."/>
        </authorList>
    </citation>
    <scope>NUCLEOTIDE SEQUENCE</scope>
    <source>
        <strain evidence="5">MMC_N1</strain>
    </source>
</reference>
<dbReference type="Proteomes" id="UP001162164">
    <property type="component" value="Unassembled WGS sequence"/>
</dbReference>
<keyword evidence="4" id="KW-0472">Membrane</keyword>
<evidence type="ECO:0000256" key="3">
    <source>
        <dbReference type="ARBA" id="ARBA00022679"/>
    </source>
</evidence>
<evidence type="ECO:0000256" key="1">
    <source>
        <dbReference type="ARBA" id="ARBA00009995"/>
    </source>
</evidence>